<dbReference type="SMART" id="SM01091">
    <property type="entry name" value="CorC_HlyC"/>
    <property type="match status" value="1"/>
</dbReference>
<dbReference type="GO" id="GO:0008324">
    <property type="term" value="F:monoatomic cation transmembrane transporter activity"/>
    <property type="evidence" value="ECO:0007669"/>
    <property type="project" value="InterPro"/>
</dbReference>
<feature type="transmembrane region" description="Helical" evidence="12">
    <location>
        <begin position="31"/>
        <end position="50"/>
    </location>
</feature>
<keyword evidence="5" id="KW-0997">Cell inner membrane</keyword>
<dbReference type="SUPFAM" id="SSF56176">
    <property type="entry name" value="FAD-binding/transporter-associated domain-like"/>
    <property type="match status" value="1"/>
</dbReference>
<evidence type="ECO:0000256" key="5">
    <source>
        <dbReference type="ARBA" id="ARBA00022519"/>
    </source>
</evidence>
<evidence type="ECO:0000256" key="3">
    <source>
        <dbReference type="ARBA" id="ARBA00022449"/>
    </source>
</evidence>
<dbReference type="PANTHER" id="PTHR32507:SF7">
    <property type="entry name" value="K(+)_H(+) ANTIPORTER NHAP2"/>
    <property type="match status" value="1"/>
</dbReference>
<dbReference type="InterPro" id="IPR036721">
    <property type="entry name" value="RCK_C_sf"/>
</dbReference>
<organism evidence="14 15">
    <name type="scientific">Aerophototrophica crusticola</name>
    <dbReference type="NCBI Taxonomy" id="1709002"/>
    <lineage>
        <taxon>Bacteria</taxon>
        <taxon>Pseudomonadati</taxon>
        <taxon>Pseudomonadota</taxon>
        <taxon>Alphaproteobacteria</taxon>
        <taxon>Rhodospirillales</taxon>
        <taxon>Rhodospirillaceae</taxon>
        <taxon>Aerophototrophica</taxon>
    </lineage>
</organism>
<feature type="transmembrane region" description="Helical" evidence="12">
    <location>
        <begin position="331"/>
        <end position="356"/>
    </location>
</feature>
<keyword evidence="15" id="KW-1185">Reference proteome</keyword>
<evidence type="ECO:0000313" key="15">
    <source>
        <dbReference type="Proteomes" id="UP000501891"/>
    </source>
</evidence>
<dbReference type="GO" id="GO:0005886">
    <property type="term" value="C:plasma membrane"/>
    <property type="evidence" value="ECO:0007669"/>
    <property type="project" value="UniProtKB-SubCell"/>
</dbReference>
<feature type="transmembrane region" description="Helical" evidence="12">
    <location>
        <begin position="224"/>
        <end position="251"/>
    </location>
</feature>
<feature type="transmembrane region" description="Helical" evidence="12">
    <location>
        <begin position="190"/>
        <end position="212"/>
    </location>
</feature>
<evidence type="ECO:0000256" key="10">
    <source>
        <dbReference type="ARBA" id="ARBA00023065"/>
    </source>
</evidence>
<dbReference type="NCBIfam" id="NF003716">
    <property type="entry name" value="PRK05326.1-3"/>
    <property type="match status" value="1"/>
</dbReference>
<dbReference type="InterPro" id="IPR036318">
    <property type="entry name" value="FAD-bd_PCMH-like_sf"/>
</dbReference>
<name>A0A858R406_9PROT</name>
<dbReference type="NCBIfam" id="NF003715">
    <property type="entry name" value="PRK05326.1-2"/>
    <property type="match status" value="1"/>
</dbReference>
<evidence type="ECO:0000259" key="13">
    <source>
        <dbReference type="PROSITE" id="PS51202"/>
    </source>
</evidence>
<keyword evidence="9 12" id="KW-1133">Transmembrane helix</keyword>
<keyword evidence="11 12" id="KW-0472">Membrane</keyword>
<dbReference type="GO" id="GO:0050660">
    <property type="term" value="F:flavin adenine dinucleotide binding"/>
    <property type="evidence" value="ECO:0007669"/>
    <property type="project" value="InterPro"/>
</dbReference>
<dbReference type="GO" id="GO:0006813">
    <property type="term" value="P:potassium ion transport"/>
    <property type="evidence" value="ECO:0007669"/>
    <property type="project" value="UniProtKB-KW"/>
</dbReference>
<feature type="transmembrane region" description="Helical" evidence="12">
    <location>
        <begin position="362"/>
        <end position="385"/>
    </location>
</feature>
<evidence type="ECO:0000256" key="8">
    <source>
        <dbReference type="ARBA" id="ARBA00022958"/>
    </source>
</evidence>
<dbReference type="InterPro" id="IPR005170">
    <property type="entry name" value="Transptr-assoc_dom"/>
</dbReference>
<feature type="transmembrane region" description="Helical" evidence="12">
    <location>
        <begin position="163"/>
        <end position="183"/>
    </location>
</feature>
<keyword evidence="3" id="KW-0050">Antiport</keyword>
<gene>
    <name evidence="14" type="ORF">HHL28_01270</name>
</gene>
<feature type="transmembrane region" description="Helical" evidence="12">
    <location>
        <begin position="57"/>
        <end position="75"/>
    </location>
</feature>
<protein>
    <submittedName>
        <fullName evidence="14">Potassium/proton antiporter</fullName>
    </submittedName>
</protein>
<dbReference type="Proteomes" id="UP000501891">
    <property type="component" value="Chromosome"/>
</dbReference>
<keyword evidence="7 12" id="KW-0812">Transmembrane</keyword>
<accession>A0A858R406</accession>
<comment type="subcellular location">
    <subcellularLocation>
        <location evidence="1">Cell membrane</location>
        <topology evidence="1">Multi-pass membrane protein</topology>
    </subcellularLocation>
</comment>
<evidence type="ECO:0000256" key="7">
    <source>
        <dbReference type="ARBA" id="ARBA00022692"/>
    </source>
</evidence>
<dbReference type="InterPro" id="IPR006037">
    <property type="entry name" value="RCK_C"/>
</dbReference>
<evidence type="ECO:0000256" key="2">
    <source>
        <dbReference type="ARBA" id="ARBA00022448"/>
    </source>
</evidence>
<evidence type="ECO:0000256" key="9">
    <source>
        <dbReference type="ARBA" id="ARBA00022989"/>
    </source>
</evidence>
<dbReference type="PROSITE" id="PS51202">
    <property type="entry name" value="RCK_C"/>
    <property type="match status" value="1"/>
</dbReference>
<dbReference type="GO" id="GO:1902600">
    <property type="term" value="P:proton transmembrane transport"/>
    <property type="evidence" value="ECO:0007669"/>
    <property type="project" value="InterPro"/>
</dbReference>
<reference evidence="14" key="1">
    <citation type="submission" date="2020-04" db="EMBL/GenBank/DDBJ databases">
        <title>A desert anoxygenic phototrophic bacterium fixes CO2 using RubisCO under aerobic conditions.</title>
        <authorList>
            <person name="Tang K."/>
        </authorList>
    </citation>
    <scope>NUCLEOTIDE SEQUENCE [LARGE SCALE GENOMIC DNA]</scope>
    <source>
        <strain evidence="14">MIMtkB3</strain>
    </source>
</reference>
<dbReference type="SUPFAM" id="SSF116726">
    <property type="entry name" value="TrkA C-terminal domain-like"/>
    <property type="match status" value="1"/>
</dbReference>
<dbReference type="InterPro" id="IPR038770">
    <property type="entry name" value="Na+/solute_symporter_sf"/>
</dbReference>
<feature type="transmembrane region" description="Helical" evidence="12">
    <location>
        <begin position="301"/>
        <end position="324"/>
    </location>
</feature>
<proteinExistence type="predicted"/>
<dbReference type="NCBIfam" id="NF003714">
    <property type="entry name" value="PRK05326.1-1"/>
    <property type="match status" value="1"/>
</dbReference>
<evidence type="ECO:0000256" key="4">
    <source>
        <dbReference type="ARBA" id="ARBA00022475"/>
    </source>
</evidence>
<feature type="transmembrane region" description="Helical" evidence="12">
    <location>
        <begin position="87"/>
        <end position="112"/>
    </location>
</feature>
<feature type="transmembrane region" description="Helical" evidence="12">
    <location>
        <begin position="119"/>
        <end position="143"/>
    </location>
</feature>
<evidence type="ECO:0000256" key="11">
    <source>
        <dbReference type="ARBA" id="ARBA00023136"/>
    </source>
</evidence>
<dbReference type="Gene3D" id="1.20.1530.20">
    <property type="match status" value="1"/>
</dbReference>
<feature type="transmembrane region" description="Helical" evidence="12">
    <location>
        <begin position="272"/>
        <end position="289"/>
    </location>
</feature>
<dbReference type="KEGG" id="acru:HHL28_01270"/>
<keyword evidence="2" id="KW-0813">Transport</keyword>
<keyword evidence="8" id="KW-0630">Potassium</keyword>
<sequence length="597" mass="62915">MELVNHIILLAGLLLLLAIFAGQVSSRIGAPVLLVFLALGMLAGEDGYGIFFNDYQLAYLIGSLALAVILFDGGLRTRAETFKLARWPALSLATVGVVVTAGVTGLAAALALDLGWREGLLVGAIVASTDAAAVFFLLHLRGLGLRARVSATLEVESGLNDPMAVLLTVVAITLVTAPGPISGWHLALEFVLEMGGGAALGVIAGFALVGLVNRLELADGLYPILALSAALFVYGLAQALGTSGFMAVYLAGFILGNKRHKADRLIRRFHDGLAWLAQITLFVMLGLLVTPSKLEPFAAEAVLVALALVFLARPLAVFISLAPLRFSWGELWFMSWVGLRGAVPIVLGTMPVLAGVPGAETYFGIAFVVVLVSLVVQGWTVGLAARLLGMLAPAEPEAPTRADFDLAGEEGRQLAVFTVAPDSEAATRTRGRLLIPENVQVLTLIQNGCPVRPEDAAGLQPGDAVLCLGDPPALAVMDRLFGRRAAGVAQRQGIGDFQLQADTPAREVGLLYGFDPGPDGDLMLGAFLAKRLGRTPALGDRARAGEVELVAAQMDGDRLVQVGIDLTPEEERGWSRVKTRLAGFRRRPKQAPLEAAE</sequence>
<keyword evidence="4" id="KW-1003">Cell membrane</keyword>
<dbReference type="Pfam" id="PF00999">
    <property type="entry name" value="Na_H_Exchanger"/>
    <property type="match status" value="1"/>
</dbReference>
<evidence type="ECO:0000256" key="1">
    <source>
        <dbReference type="ARBA" id="ARBA00004651"/>
    </source>
</evidence>
<dbReference type="AlphaFoldDB" id="A0A858R406"/>
<evidence type="ECO:0000256" key="6">
    <source>
        <dbReference type="ARBA" id="ARBA00022538"/>
    </source>
</evidence>
<keyword evidence="10" id="KW-0406">Ion transport</keyword>
<evidence type="ECO:0000256" key="12">
    <source>
        <dbReference type="SAM" id="Phobius"/>
    </source>
</evidence>
<dbReference type="GO" id="GO:0015297">
    <property type="term" value="F:antiporter activity"/>
    <property type="evidence" value="ECO:0007669"/>
    <property type="project" value="UniProtKB-KW"/>
</dbReference>
<dbReference type="InterPro" id="IPR006153">
    <property type="entry name" value="Cation/H_exchanger_TM"/>
</dbReference>
<dbReference type="PANTHER" id="PTHR32507">
    <property type="entry name" value="NA(+)/H(+) ANTIPORTER 1"/>
    <property type="match status" value="1"/>
</dbReference>
<feature type="domain" description="RCK C-terminal" evidence="13">
    <location>
        <begin position="401"/>
        <end position="483"/>
    </location>
</feature>
<dbReference type="EMBL" id="CP051775">
    <property type="protein sequence ID" value="QJE71923.1"/>
    <property type="molecule type" value="Genomic_DNA"/>
</dbReference>
<keyword evidence="6" id="KW-0633">Potassium transport</keyword>
<evidence type="ECO:0000313" key="14">
    <source>
        <dbReference type="EMBL" id="QJE71923.1"/>
    </source>
</evidence>